<dbReference type="PANTHER" id="PTHR11618">
    <property type="entry name" value="TRANSCRIPTION INITIATION FACTOR IIB-RELATED"/>
    <property type="match status" value="1"/>
</dbReference>
<evidence type="ECO:0000256" key="5">
    <source>
        <dbReference type="ARBA" id="ARBA00023163"/>
    </source>
</evidence>
<dbReference type="FunFam" id="1.10.472.10:FF:000023">
    <property type="entry name" value="Transcription initiation factor IIB"/>
    <property type="match status" value="1"/>
</dbReference>
<dbReference type="Pfam" id="PF00382">
    <property type="entry name" value="TFIIB"/>
    <property type="match status" value="2"/>
</dbReference>
<protein>
    <recommendedName>
        <fullName evidence="2 7">Transcription initiation factor IIB</fullName>
        <shortName evidence="7">TFIIB</shortName>
    </recommendedName>
</protein>
<keyword evidence="9" id="KW-0648">Protein biosynthesis</keyword>
<evidence type="ECO:0000313" key="10">
    <source>
        <dbReference type="Proteomes" id="UP000230607"/>
    </source>
</evidence>
<feature type="binding site" evidence="7">
    <location>
        <position position="34"/>
    </location>
    <ligand>
        <name>Zn(2+)</name>
        <dbReference type="ChEBI" id="CHEBI:29105"/>
    </ligand>
</feature>
<evidence type="ECO:0000256" key="3">
    <source>
        <dbReference type="ARBA" id="ARBA00022737"/>
    </source>
</evidence>
<dbReference type="InterPro" id="IPR013150">
    <property type="entry name" value="TFIIB_cyclin"/>
</dbReference>
<dbReference type="GO" id="GO:0017025">
    <property type="term" value="F:TBP-class protein binding"/>
    <property type="evidence" value="ECO:0007669"/>
    <property type="project" value="InterPro"/>
</dbReference>
<organism evidence="9 10">
    <name type="scientific">Candidatus Nitrosotalea okcheonensis</name>
    <dbReference type="NCBI Taxonomy" id="1903276"/>
    <lineage>
        <taxon>Archaea</taxon>
        <taxon>Nitrososphaerota</taxon>
        <taxon>Nitrososphaeria</taxon>
        <taxon>Nitrosotaleales</taxon>
        <taxon>Nitrosotaleaceae</taxon>
        <taxon>Nitrosotalea</taxon>
    </lineage>
</organism>
<dbReference type="AlphaFoldDB" id="A0A2H1FFE0"/>
<dbReference type="CDD" id="cd20550">
    <property type="entry name" value="CYCLIN_TFIIB_archaea_like_rpt2"/>
    <property type="match status" value="1"/>
</dbReference>
<keyword evidence="4 7" id="KW-0805">Transcription regulation</keyword>
<dbReference type="GO" id="GO:0003700">
    <property type="term" value="F:DNA-binding transcription factor activity"/>
    <property type="evidence" value="ECO:0007669"/>
    <property type="project" value="UniProtKB-UniRule"/>
</dbReference>
<keyword evidence="7" id="KW-0862">Zinc</keyword>
<dbReference type="RefSeq" id="WP_231911738.1">
    <property type="nucleotide sequence ID" value="NZ_LT841358.1"/>
</dbReference>
<dbReference type="PANTHER" id="PTHR11618:SF13">
    <property type="entry name" value="TRANSCRIPTION INITIATION FACTOR IIB"/>
    <property type="match status" value="1"/>
</dbReference>
<evidence type="ECO:0000256" key="7">
    <source>
        <dbReference type="HAMAP-Rule" id="MF_00383"/>
    </source>
</evidence>
<dbReference type="Gene3D" id="1.10.472.10">
    <property type="entry name" value="Cyclin-like"/>
    <property type="match status" value="1"/>
</dbReference>
<comment type="similarity">
    <text evidence="1 7">Belongs to the TFIIB family.</text>
</comment>
<keyword evidence="3 7" id="KW-0677">Repeat</keyword>
<dbReference type="PRINTS" id="PR00685">
    <property type="entry name" value="TIFACTORIIB"/>
</dbReference>
<sequence>MTVQGSEMNTKCARCGKAKMLTDGTTGERFCGGCGFVINEIVNDLGPERQSFSKEQFEDRARTGVPTSLAMHDMGLATVIGQANKDSTGKPLSASMKNTITRLRTWDSRSQVHEATERNCRQAFSELSRLKDKLALSDAVVEKTAYIYRKALEKGLAKGRSIPGLIAAALYLSCRETGTPRTLNEVAKRINVKKKDVSRCYRLLLQELDMTMPVLDPIKCMSRIASESGLSEKVKREALKILEQANKKEISAGKDPMGLAAAALYLSCAIHGDSTTQKVIAIAAGVTEVTIRNRYKGLRELLDIQVPDKKTKPDPTED</sequence>
<feature type="domain" description="Cyclin-like" evidence="8">
    <location>
        <begin position="219"/>
        <end position="300"/>
    </location>
</feature>
<keyword evidence="5 7" id="KW-0804">Transcription</keyword>
<feature type="binding site" evidence="7">
    <location>
        <position position="15"/>
    </location>
    <ligand>
        <name>Zn(2+)</name>
        <dbReference type="ChEBI" id="CHEBI:29105"/>
    </ligand>
</feature>
<dbReference type="GO" id="GO:0008270">
    <property type="term" value="F:zinc ion binding"/>
    <property type="evidence" value="ECO:0007669"/>
    <property type="project" value="UniProtKB-UniRule"/>
</dbReference>
<dbReference type="Proteomes" id="UP000230607">
    <property type="component" value="Chromosome 1"/>
</dbReference>
<evidence type="ECO:0000313" key="9">
    <source>
        <dbReference type="EMBL" id="SMH71483.1"/>
    </source>
</evidence>
<dbReference type="InterPro" id="IPR000812">
    <property type="entry name" value="TFIIB"/>
</dbReference>
<dbReference type="SMART" id="SM00385">
    <property type="entry name" value="CYCLIN"/>
    <property type="match status" value="2"/>
</dbReference>
<evidence type="ECO:0000256" key="2">
    <source>
        <dbReference type="ARBA" id="ARBA00013932"/>
    </source>
</evidence>
<gene>
    <name evidence="7 9" type="primary">tfb</name>
    <name evidence="9" type="ORF">NCS_11295</name>
</gene>
<dbReference type="SUPFAM" id="SSF47954">
    <property type="entry name" value="Cyclin-like"/>
    <property type="match status" value="2"/>
</dbReference>
<evidence type="ECO:0000256" key="4">
    <source>
        <dbReference type="ARBA" id="ARBA00023015"/>
    </source>
</evidence>
<name>A0A2H1FFE0_9ARCH</name>
<dbReference type="PROSITE" id="PS00782">
    <property type="entry name" value="TFIIB"/>
    <property type="match status" value="2"/>
</dbReference>
<evidence type="ECO:0000259" key="8">
    <source>
        <dbReference type="SMART" id="SM00385"/>
    </source>
</evidence>
<dbReference type="SUPFAM" id="SSF57783">
    <property type="entry name" value="Zinc beta-ribbon"/>
    <property type="match status" value="1"/>
</dbReference>
<evidence type="ECO:0000256" key="6">
    <source>
        <dbReference type="ARBA" id="ARBA00053882"/>
    </source>
</evidence>
<dbReference type="GO" id="GO:0097550">
    <property type="term" value="C:transcription preinitiation complex"/>
    <property type="evidence" value="ECO:0007669"/>
    <property type="project" value="TreeGrafter"/>
</dbReference>
<feature type="repeat" description="1" evidence="7">
    <location>
        <begin position="125"/>
        <end position="208"/>
    </location>
</feature>
<accession>A0A2H1FFE0</accession>
<dbReference type="HAMAP" id="MF_00383">
    <property type="entry name" value="TF2B_arch"/>
    <property type="match status" value="1"/>
</dbReference>
<dbReference type="Pfam" id="PF08271">
    <property type="entry name" value="Zn_Ribbon_TF"/>
    <property type="match status" value="1"/>
</dbReference>
<keyword evidence="9" id="KW-0396">Initiation factor</keyword>
<reference evidence="10" key="1">
    <citation type="submission" date="2017-03" db="EMBL/GenBank/DDBJ databases">
        <authorList>
            <person name="Herbold C."/>
        </authorList>
    </citation>
    <scope>NUCLEOTIDE SEQUENCE [LARGE SCALE GENOMIC DNA]</scope>
</reference>
<dbReference type="Gene3D" id="1.10.472.170">
    <property type="match status" value="1"/>
</dbReference>
<dbReference type="InterPro" id="IPR036915">
    <property type="entry name" value="Cyclin-like_sf"/>
</dbReference>
<dbReference type="InterPro" id="IPR023484">
    <property type="entry name" value="TFIIB_arc"/>
</dbReference>
<comment type="function">
    <text evidence="6 7">Stabilizes TBP binding to an archaeal box-A promoter. Also responsible for recruiting RNA polymerase II to the pre-initiation complex (DNA-TBP-TFIIB).</text>
</comment>
<dbReference type="EMBL" id="LT841358">
    <property type="protein sequence ID" value="SMH71483.1"/>
    <property type="molecule type" value="Genomic_DNA"/>
</dbReference>
<feature type="repeat" description="2" evidence="7">
    <location>
        <begin position="219"/>
        <end position="300"/>
    </location>
</feature>
<dbReference type="InterPro" id="IPR013137">
    <property type="entry name" value="Znf_TFIIB"/>
</dbReference>
<dbReference type="InterPro" id="IPR013763">
    <property type="entry name" value="Cyclin-like_dom"/>
</dbReference>
<dbReference type="InterPro" id="IPR023486">
    <property type="entry name" value="TFIIB_CS"/>
</dbReference>
<feature type="domain" description="Cyclin-like" evidence="8">
    <location>
        <begin position="125"/>
        <end position="206"/>
    </location>
</feature>
<proteinExistence type="inferred from homology"/>
<dbReference type="GO" id="GO:0070897">
    <property type="term" value="P:transcription preinitiation complex assembly"/>
    <property type="evidence" value="ECO:0007669"/>
    <property type="project" value="InterPro"/>
</dbReference>
<keyword evidence="10" id="KW-1185">Reference proteome</keyword>
<dbReference type="GO" id="GO:0003743">
    <property type="term" value="F:translation initiation factor activity"/>
    <property type="evidence" value="ECO:0007669"/>
    <property type="project" value="UniProtKB-KW"/>
</dbReference>
<keyword evidence="7" id="KW-0479">Metal-binding</keyword>
<feature type="binding site" evidence="7">
    <location>
        <position position="12"/>
    </location>
    <ligand>
        <name>Zn(2+)</name>
        <dbReference type="ChEBI" id="CHEBI:29105"/>
    </ligand>
</feature>
<dbReference type="FunFam" id="1.10.472.170:FF:000001">
    <property type="entry name" value="Transcription initiation factor IIB"/>
    <property type="match status" value="1"/>
</dbReference>
<evidence type="ECO:0000256" key="1">
    <source>
        <dbReference type="ARBA" id="ARBA00010857"/>
    </source>
</evidence>
<feature type="binding site" evidence="7">
    <location>
        <position position="31"/>
    </location>
    <ligand>
        <name>Zn(2+)</name>
        <dbReference type="ChEBI" id="CHEBI:29105"/>
    </ligand>
</feature>